<dbReference type="Gene3D" id="3.90.1750.20">
    <property type="entry name" value="Putative Large Serine Recombinase, Chain B, Domain 2"/>
    <property type="match status" value="1"/>
</dbReference>
<dbReference type="Pfam" id="PF13408">
    <property type="entry name" value="Zn_ribbon_recom"/>
    <property type="match status" value="1"/>
</dbReference>
<name>A0A1T5MJT7_9FIRM</name>
<proteinExistence type="predicted"/>
<dbReference type="CDD" id="cd00338">
    <property type="entry name" value="Ser_Recombinase"/>
    <property type="match status" value="1"/>
</dbReference>
<dbReference type="Pfam" id="PF07508">
    <property type="entry name" value="Recombinase"/>
    <property type="match status" value="1"/>
</dbReference>
<organism evidence="3 4">
    <name type="scientific">Maledivibacter halophilus</name>
    <dbReference type="NCBI Taxonomy" id="36842"/>
    <lineage>
        <taxon>Bacteria</taxon>
        <taxon>Bacillati</taxon>
        <taxon>Bacillota</taxon>
        <taxon>Clostridia</taxon>
        <taxon>Peptostreptococcales</taxon>
        <taxon>Caminicellaceae</taxon>
        <taxon>Maledivibacter</taxon>
    </lineage>
</organism>
<dbReference type="InterPro" id="IPR050639">
    <property type="entry name" value="SSR_resolvase"/>
</dbReference>
<feature type="domain" description="Recombinase" evidence="2">
    <location>
        <begin position="154"/>
        <end position="284"/>
    </location>
</feature>
<dbReference type="GO" id="GO:0003677">
    <property type="term" value="F:DNA binding"/>
    <property type="evidence" value="ECO:0007669"/>
    <property type="project" value="InterPro"/>
</dbReference>
<dbReference type="PANTHER" id="PTHR30461">
    <property type="entry name" value="DNA-INVERTASE FROM LAMBDOID PROPHAGE"/>
    <property type="match status" value="1"/>
</dbReference>
<evidence type="ECO:0000313" key="3">
    <source>
        <dbReference type="EMBL" id="SKC88497.1"/>
    </source>
</evidence>
<sequence length="494" mass="57581">MKAAIYIRVSTKNIEQESSLQNQKDMFIKHIATKGWTLYKIYKDIDSGTHAKRPRFIEMVDDAKAGKFDVVLAKELSRLARNIGISHEFKQVILANNIHIVCLDGSINTLEDDISKYGLFAWLYEDESRRISKRIKAAKRSKALRSEFLSGDPPYGYTIDKGQLIPRDDETVEVVKKIYQMYIDGHGTEYIARELTNAKYSTPSQVKGKKNAGRRWHGTTIKLILKNIHYTGVLSQCVSTTRDITTKNRIPNKEPVIIENSHEPIISKEKYMLVKQIMEERSQKSRGRATPKKHLFSDKLFCRECGKKLWLIKSHKTYYCGTYKKYGKNHCTPHKVKESILKEILQKDLKKFANKFNDYEKIKVNLNKKILASEKATKAKPTKYEARLMEIKEIKSKLIIKFSIDELSKEAYDLATTKLDEESKELELKLIEIKSILNRKIRQHEELNRISKLFDKYKNFEIITREVVNMFIDKIIIGENQEIKIIYNFAELIK</sequence>
<dbReference type="SUPFAM" id="SSF53041">
    <property type="entry name" value="Resolvase-like"/>
    <property type="match status" value="1"/>
</dbReference>
<dbReference type="InterPro" id="IPR025378">
    <property type="entry name" value="DUF4368"/>
</dbReference>
<dbReference type="RefSeq" id="WP_079495452.1">
    <property type="nucleotide sequence ID" value="NZ_FUZT01000017.1"/>
</dbReference>
<keyword evidence="4" id="KW-1185">Reference proteome</keyword>
<dbReference type="AlphaFoldDB" id="A0A1T5MJT7"/>
<dbReference type="InterPro" id="IPR011109">
    <property type="entry name" value="DNA_bind_recombinase_dom"/>
</dbReference>
<reference evidence="3 4" key="1">
    <citation type="submission" date="2017-02" db="EMBL/GenBank/DDBJ databases">
        <authorList>
            <person name="Peterson S.W."/>
        </authorList>
    </citation>
    <scope>NUCLEOTIDE SEQUENCE [LARGE SCALE GENOMIC DNA]</scope>
    <source>
        <strain evidence="3 4">M1</strain>
    </source>
</reference>
<gene>
    <name evidence="3" type="ORF">SAMN02194393_04893</name>
</gene>
<dbReference type="OrthoDB" id="9804620at2"/>
<evidence type="ECO:0000313" key="4">
    <source>
        <dbReference type="Proteomes" id="UP000190285"/>
    </source>
</evidence>
<evidence type="ECO:0000259" key="2">
    <source>
        <dbReference type="PROSITE" id="PS51737"/>
    </source>
</evidence>
<dbReference type="SMART" id="SM00857">
    <property type="entry name" value="Resolvase"/>
    <property type="match status" value="1"/>
</dbReference>
<dbReference type="Pfam" id="PF14287">
    <property type="entry name" value="DUF4368"/>
    <property type="match status" value="1"/>
</dbReference>
<dbReference type="Gene3D" id="3.40.50.1390">
    <property type="entry name" value="Resolvase, N-terminal catalytic domain"/>
    <property type="match status" value="1"/>
</dbReference>
<dbReference type="STRING" id="36842.SAMN02194393_04893"/>
<feature type="domain" description="Resolvase/invertase-type recombinase catalytic" evidence="1">
    <location>
        <begin position="2"/>
        <end position="146"/>
    </location>
</feature>
<protein>
    <submittedName>
        <fullName evidence="3">Site-specific DNA recombinase</fullName>
    </submittedName>
</protein>
<dbReference type="GO" id="GO:0000150">
    <property type="term" value="F:DNA strand exchange activity"/>
    <property type="evidence" value="ECO:0007669"/>
    <property type="project" value="InterPro"/>
</dbReference>
<dbReference type="PROSITE" id="PS51736">
    <property type="entry name" value="RECOMBINASES_3"/>
    <property type="match status" value="1"/>
</dbReference>
<dbReference type="EMBL" id="FUZT01000017">
    <property type="protein sequence ID" value="SKC88497.1"/>
    <property type="molecule type" value="Genomic_DNA"/>
</dbReference>
<dbReference type="InterPro" id="IPR036162">
    <property type="entry name" value="Resolvase-like_N_sf"/>
</dbReference>
<dbReference type="InterPro" id="IPR025827">
    <property type="entry name" value="Zn_ribbon_recom_dom"/>
</dbReference>
<dbReference type="InterPro" id="IPR038109">
    <property type="entry name" value="DNA_bind_recomb_sf"/>
</dbReference>
<dbReference type="InterPro" id="IPR006119">
    <property type="entry name" value="Resolv_N"/>
</dbReference>
<dbReference type="PROSITE" id="PS51737">
    <property type="entry name" value="RECOMBINASE_DNA_BIND"/>
    <property type="match status" value="1"/>
</dbReference>
<dbReference type="PANTHER" id="PTHR30461:SF23">
    <property type="entry name" value="DNA RECOMBINASE-RELATED"/>
    <property type="match status" value="1"/>
</dbReference>
<accession>A0A1T5MJT7</accession>
<dbReference type="Proteomes" id="UP000190285">
    <property type="component" value="Unassembled WGS sequence"/>
</dbReference>
<evidence type="ECO:0000259" key="1">
    <source>
        <dbReference type="PROSITE" id="PS51736"/>
    </source>
</evidence>
<dbReference type="Pfam" id="PF00239">
    <property type="entry name" value="Resolvase"/>
    <property type="match status" value="1"/>
</dbReference>